<keyword evidence="1" id="KW-0812">Transmembrane</keyword>
<evidence type="ECO:0000313" key="3">
    <source>
        <dbReference type="Proteomes" id="UP000199068"/>
    </source>
</evidence>
<feature type="transmembrane region" description="Helical" evidence="1">
    <location>
        <begin position="46"/>
        <end position="67"/>
    </location>
</feature>
<dbReference type="EMBL" id="FNGW01000004">
    <property type="protein sequence ID" value="SDL98514.1"/>
    <property type="molecule type" value="Genomic_DNA"/>
</dbReference>
<feature type="transmembrane region" description="Helical" evidence="1">
    <location>
        <begin position="167"/>
        <end position="186"/>
    </location>
</feature>
<feature type="transmembrane region" description="Helical" evidence="1">
    <location>
        <begin position="256"/>
        <end position="274"/>
    </location>
</feature>
<dbReference type="AlphaFoldDB" id="A0A1G9PIH3"/>
<protein>
    <submittedName>
        <fullName evidence="2">Putative membrane protein</fullName>
    </submittedName>
</protein>
<keyword evidence="1" id="KW-0472">Membrane</keyword>
<proteinExistence type="predicted"/>
<dbReference type="PANTHER" id="PTHR37308">
    <property type="entry name" value="INTEGRAL MEMBRANE PROTEIN"/>
    <property type="match status" value="1"/>
</dbReference>
<feature type="transmembrane region" description="Helical" evidence="1">
    <location>
        <begin position="192"/>
        <end position="214"/>
    </location>
</feature>
<feature type="transmembrane region" description="Helical" evidence="1">
    <location>
        <begin position="226"/>
        <end position="244"/>
    </location>
</feature>
<name>A0A1G9PIH3_9FIRM</name>
<dbReference type="Pfam" id="PF04018">
    <property type="entry name" value="VCA0040-like"/>
    <property type="match status" value="1"/>
</dbReference>
<feature type="transmembrane region" description="Helical" evidence="1">
    <location>
        <begin position="142"/>
        <end position="160"/>
    </location>
</feature>
<feature type="transmembrane region" description="Helical" evidence="1">
    <location>
        <begin position="104"/>
        <end position="122"/>
    </location>
</feature>
<feature type="transmembrane region" description="Helical" evidence="1">
    <location>
        <begin position="73"/>
        <end position="92"/>
    </location>
</feature>
<sequence>MALADSVPGVSGGTVAFILGFYDDFVNSLNNLILGDRSGRINALRFLSKIGLGWIVGFILSVLFITSIFEKNIYEISSLFLGFIIASIPLIVKSEQKILSKNKKNIVFLVIGIAIVCAMTYFNPVKNSSQSFSVNINNLNILFIGYIFISGMIAISAMVLPGISGSTILLIFGLYVPMLTAIKEVLKLDFGYLPGIIIFSFGILIGVFATVRSVRYLLRTFRPQTIYCIIGLMIGSIYAVIMGPTSLEVSKSPMTISTFSIVFFAIGCILVPALEKFKSVLKNKNAKSETVEVNYNS</sequence>
<organism evidence="2 3">
    <name type="scientific">Romboutsia lituseburensis DSM 797</name>
    <dbReference type="NCBI Taxonomy" id="1121325"/>
    <lineage>
        <taxon>Bacteria</taxon>
        <taxon>Bacillati</taxon>
        <taxon>Bacillota</taxon>
        <taxon>Clostridia</taxon>
        <taxon>Peptostreptococcales</taxon>
        <taxon>Peptostreptococcaceae</taxon>
        <taxon>Romboutsia</taxon>
    </lineage>
</organism>
<keyword evidence="3" id="KW-1185">Reference proteome</keyword>
<dbReference type="Proteomes" id="UP000199068">
    <property type="component" value="Unassembled WGS sequence"/>
</dbReference>
<reference evidence="2 3" key="1">
    <citation type="submission" date="2016-10" db="EMBL/GenBank/DDBJ databases">
        <authorList>
            <person name="de Groot N.N."/>
        </authorList>
    </citation>
    <scope>NUCLEOTIDE SEQUENCE [LARGE SCALE GENOMIC DNA]</scope>
    <source>
        <strain evidence="2 3">DSM 797</strain>
    </source>
</reference>
<accession>A0A1G9PIH3</accession>
<keyword evidence="1" id="KW-1133">Transmembrane helix</keyword>
<dbReference type="InterPro" id="IPR007163">
    <property type="entry name" value="VCA0040-like"/>
</dbReference>
<dbReference type="PANTHER" id="PTHR37308:SF1">
    <property type="entry name" value="POLYPRENYL-PHOSPHATE TRANSPORTER"/>
    <property type="match status" value="1"/>
</dbReference>
<dbReference type="STRING" id="1121325.SAMN04515677_104377"/>
<evidence type="ECO:0000256" key="1">
    <source>
        <dbReference type="SAM" id="Phobius"/>
    </source>
</evidence>
<gene>
    <name evidence="2" type="ORF">SAMN04515677_104377</name>
</gene>
<dbReference type="RefSeq" id="WP_092725798.1">
    <property type="nucleotide sequence ID" value="NZ_FNGW01000004.1"/>
</dbReference>
<evidence type="ECO:0000313" key="2">
    <source>
        <dbReference type="EMBL" id="SDL98514.1"/>
    </source>
</evidence>